<dbReference type="GO" id="GO:0007165">
    <property type="term" value="P:signal transduction"/>
    <property type="evidence" value="ECO:0007669"/>
    <property type="project" value="InterPro"/>
</dbReference>
<dbReference type="CDD" id="cd18774">
    <property type="entry name" value="PDC2_HK_sensor"/>
    <property type="match status" value="1"/>
</dbReference>
<evidence type="ECO:0000256" key="2">
    <source>
        <dbReference type="ARBA" id="ARBA00034247"/>
    </source>
</evidence>
<reference evidence="6 7" key="1">
    <citation type="submission" date="2019-03" db="EMBL/GenBank/DDBJ databases">
        <title>Genomic Encyclopedia of Type Strains, Phase IV (KMG-IV): sequencing the most valuable type-strain genomes for metagenomic binning, comparative biology and taxonomic classification.</title>
        <authorList>
            <person name="Goeker M."/>
        </authorList>
    </citation>
    <scope>NUCLEOTIDE SEQUENCE [LARGE SCALE GENOMIC DNA]</scope>
    <source>
        <strain evidence="6 7">DSM 9035</strain>
    </source>
</reference>
<evidence type="ECO:0000256" key="1">
    <source>
        <dbReference type="ARBA" id="ARBA00012528"/>
    </source>
</evidence>
<sequence length="549" mass="58472">MADQLHPKAQSGRWRRVSIRRRVISLILLLALPIALERGVALLNARNQQIADTIDRLRQTVQIVALAQSENISAATAVVQTLGPQATSLMADPAACEALLRQISGEVLGVQGAWIGTIEGRVRCTNARALLNVDLSDRDYVQKALKSPQPAVSDFFVTRNTARSGIAIASAERDAKGDPVALAAVGLDLQWMSRSSVHAGLSGVHIWVVDGAGAVLARHPVPTTIPETMPSAAPLLQAMMAHDDGTLQAPGPDGVTRYFAYVRLPGTAIRVLAGIDPADATRAIDQRILATLGLLFSALTALTLIAIYAADRLIVAPIDQMARDILAAGRDETRGLGEAEVREFEPVMRAFEAMNRRLDERTAGLRNINRRLTALASTDGLTGLANRRTFDVQFSDEWVHGADAGRPLALVMADVDNFKLYNDTMGHLQGDEALRSVARMLAAAVAGTPNLAARYGGEEFIVLLPGCDVAAAVEFAEDVRRLVAALGIDHPKTAMRRLTASFGVAAAVPSLHGSPDALLASADGALYEAKRLGRNRVVAARGPAEAVRV</sequence>
<keyword evidence="3" id="KW-1133">Transmembrane helix</keyword>
<dbReference type="CDD" id="cd01949">
    <property type="entry name" value="GGDEF"/>
    <property type="match status" value="1"/>
</dbReference>
<evidence type="ECO:0000259" key="5">
    <source>
        <dbReference type="PROSITE" id="PS50887"/>
    </source>
</evidence>
<dbReference type="PROSITE" id="PS50885">
    <property type="entry name" value="HAMP"/>
    <property type="match status" value="1"/>
</dbReference>
<keyword evidence="3" id="KW-0812">Transmembrane</keyword>
<dbReference type="InterPro" id="IPR000160">
    <property type="entry name" value="GGDEF_dom"/>
</dbReference>
<dbReference type="Gene3D" id="3.30.450.20">
    <property type="entry name" value="PAS domain"/>
    <property type="match status" value="2"/>
</dbReference>
<protein>
    <recommendedName>
        <fullName evidence="1">diguanylate cyclase</fullName>
        <ecNumber evidence="1">2.7.7.65</ecNumber>
    </recommendedName>
</protein>
<dbReference type="CDD" id="cd18773">
    <property type="entry name" value="PDC1_HK_sensor"/>
    <property type="match status" value="1"/>
</dbReference>
<dbReference type="InterPro" id="IPR043128">
    <property type="entry name" value="Rev_trsase/Diguanyl_cyclase"/>
</dbReference>
<keyword evidence="7" id="KW-1185">Reference proteome</keyword>
<dbReference type="InterPro" id="IPR003660">
    <property type="entry name" value="HAMP_dom"/>
</dbReference>
<dbReference type="FunFam" id="3.30.70.270:FF:000001">
    <property type="entry name" value="Diguanylate cyclase domain protein"/>
    <property type="match status" value="1"/>
</dbReference>
<gene>
    <name evidence="6" type="ORF">EDC64_102233</name>
</gene>
<dbReference type="PROSITE" id="PS50887">
    <property type="entry name" value="GGDEF"/>
    <property type="match status" value="1"/>
</dbReference>
<dbReference type="GO" id="GO:1902201">
    <property type="term" value="P:negative regulation of bacterial-type flagellum-dependent cell motility"/>
    <property type="evidence" value="ECO:0007669"/>
    <property type="project" value="TreeGrafter"/>
</dbReference>
<dbReference type="PANTHER" id="PTHR45138">
    <property type="entry name" value="REGULATORY COMPONENTS OF SENSORY TRANSDUCTION SYSTEM"/>
    <property type="match status" value="1"/>
</dbReference>
<keyword evidence="3" id="KW-0472">Membrane</keyword>
<evidence type="ECO:0000313" key="6">
    <source>
        <dbReference type="EMBL" id="TCT06754.1"/>
    </source>
</evidence>
<feature type="domain" description="HAMP" evidence="4">
    <location>
        <begin position="312"/>
        <end position="363"/>
    </location>
</feature>
<dbReference type="Pfam" id="PF00990">
    <property type="entry name" value="GGDEF"/>
    <property type="match status" value="1"/>
</dbReference>
<name>A0A4R3M0Z3_9HYPH</name>
<comment type="caution">
    <text evidence="6">The sequence shown here is derived from an EMBL/GenBank/DDBJ whole genome shotgun (WGS) entry which is preliminary data.</text>
</comment>
<proteinExistence type="predicted"/>
<dbReference type="EMBL" id="SMAI01000002">
    <property type="protein sequence ID" value="TCT06754.1"/>
    <property type="molecule type" value="Genomic_DNA"/>
</dbReference>
<dbReference type="GO" id="GO:0052621">
    <property type="term" value="F:diguanylate cyclase activity"/>
    <property type="evidence" value="ECO:0007669"/>
    <property type="project" value="UniProtKB-EC"/>
</dbReference>
<dbReference type="InterPro" id="IPR029787">
    <property type="entry name" value="Nucleotide_cyclase"/>
</dbReference>
<evidence type="ECO:0000259" key="4">
    <source>
        <dbReference type="PROSITE" id="PS50885"/>
    </source>
</evidence>
<organism evidence="6 7">
    <name type="scientific">Aquabacter spiritensis</name>
    <dbReference type="NCBI Taxonomy" id="933073"/>
    <lineage>
        <taxon>Bacteria</taxon>
        <taxon>Pseudomonadati</taxon>
        <taxon>Pseudomonadota</taxon>
        <taxon>Alphaproteobacteria</taxon>
        <taxon>Hyphomicrobiales</taxon>
        <taxon>Xanthobacteraceae</taxon>
        <taxon>Aquabacter</taxon>
    </lineage>
</organism>
<dbReference type="SMART" id="SM00267">
    <property type="entry name" value="GGDEF"/>
    <property type="match status" value="1"/>
</dbReference>
<comment type="catalytic activity">
    <reaction evidence="2">
        <text>2 GTP = 3',3'-c-di-GMP + 2 diphosphate</text>
        <dbReference type="Rhea" id="RHEA:24898"/>
        <dbReference type="ChEBI" id="CHEBI:33019"/>
        <dbReference type="ChEBI" id="CHEBI:37565"/>
        <dbReference type="ChEBI" id="CHEBI:58805"/>
        <dbReference type="EC" id="2.7.7.65"/>
    </reaction>
</comment>
<dbReference type="EC" id="2.7.7.65" evidence="1"/>
<feature type="domain" description="GGDEF" evidence="5">
    <location>
        <begin position="406"/>
        <end position="542"/>
    </location>
</feature>
<accession>A0A4R3M0Z3</accession>
<dbReference type="InterPro" id="IPR050469">
    <property type="entry name" value="Diguanylate_Cyclase"/>
</dbReference>
<feature type="transmembrane region" description="Helical" evidence="3">
    <location>
        <begin position="288"/>
        <end position="310"/>
    </location>
</feature>
<dbReference type="RefSeq" id="WP_132030230.1">
    <property type="nucleotide sequence ID" value="NZ_SMAI01000002.1"/>
</dbReference>
<dbReference type="GO" id="GO:0005886">
    <property type="term" value="C:plasma membrane"/>
    <property type="evidence" value="ECO:0007669"/>
    <property type="project" value="TreeGrafter"/>
</dbReference>
<dbReference type="GO" id="GO:0043709">
    <property type="term" value="P:cell adhesion involved in single-species biofilm formation"/>
    <property type="evidence" value="ECO:0007669"/>
    <property type="project" value="TreeGrafter"/>
</dbReference>
<dbReference type="NCBIfam" id="TIGR00254">
    <property type="entry name" value="GGDEF"/>
    <property type="match status" value="1"/>
</dbReference>
<evidence type="ECO:0000313" key="7">
    <source>
        <dbReference type="Proteomes" id="UP000294664"/>
    </source>
</evidence>
<dbReference type="Proteomes" id="UP000294664">
    <property type="component" value="Unassembled WGS sequence"/>
</dbReference>
<dbReference type="Gene3D" id="3.30.70.270">
    <property type="match status" value="1"/>
</dbReference>
<dbReference type="PANTHER" id="PTHR45138:SF9">
    <property type="entry name" value="DIGUANYLATE CYCLASE DGCM-RELATED"/>
    <property type="match status" value="1"/>
</dbReference>
<dbReference type="OrthoDB" id="9812260at2"/>
<dbReference type="SUPFAM" id="SSF55073">
    <property type="entry name" value="Nucleotide cyclase"/>
    <property type="match status" value="1"/>
</dbReference>
<dbReference type="AlphaFoldDB" id="A0A4R3M0Z3"/>
<evidence type="ECO:0000256" key="3">
    <source>
        <dbReference type="SAM" id="Phobius"/>
    </source>
</evidence>